<dbReference type="PROSITE" id="PS51203">
    <property type="entry name" value="CS"/>
    <property type="match status" value="1"/>
</dbReference>
<dbReference type="SUPFAM" id="SSF49764">
    <property type="entry name" value="HSP20-like chaperones"/>
    <property type="match status" value="1"/>
</dbReference>
<dbReference type="Pfam" id="PF04969">
    <property type="entry name" value="CS"/>
    <property type="match status" value="1"/>
</dbReference>
<gene>
    <name evidence="5" type="ORF">N7458_003108</name>
</gene>
<dbReference type="EMBL" id="JAPVEA010000002">
    <property type="protein sequence ID" value="KAJ5461556.1"/>
    <property type="molecule type" value="Genomic_DNA"/>
</dbReference>
<dbReference type="PANTHER" id="PTHR45862">
    <property type="entry name" value="PROTEIN SGT1 HOMOLOG"/>
    <property type="match status" value="1"/>
</dbReference>
<comment type="similarity">
    <text evidence="1">Belongs to the SGT1 family.</text>
</comment>
<evidence type="ECO:0000259" key="4">
    <source>
        <dbReference type="PROSITE" id="PS51203"/>
    </source>
</evidence>
<accession>A0AAD6G6V9</accession>
<dbReference type="PROSITE" id="PS51048">
    <property type="entry name" value="SGS"/>
    <property type="match status" value="1"/>
</dbReference>
<feature type="domain" description="SGS" evidence="3">
    <location>
        <begin position="352"/>
        <end position="455"/>
    </location>
</feature>
<reference evidence="5" key="1">
    <citation type="submission" date="2022-12" db="EMBL/GenBank/DDBJ databases">
        <authorList>
            <person name="Petersen C."/>
        </authorList>
    </citation>
    <scope>NUCLEOTIDE SEQUENCE</scope>
    <source>
        <strain evidence="5">IBT 16125</strain>
    </source>
</reference>
<dbReference type="Gene3D" id="2.60.40.790">
    <property type="match status" value="1"/>
</dbReference>
<comment type="caution">
    <text evidence="5">The sequence shown here is derived from an EMBL/GenBank/DDBJ whole genome shotgun (WGS) entry which is preliminary data.</text>
</comment>
<dbReference type="InterPro" id="IPR007699">
    <property type="entry name" value="SGS_dom"/>
</dbReference>
<keyword evidence="6" id="KW-1185">Reference proteome</keyword>
<evidence type="ECO:0000313" key="6">
    <source>
        <dbReference type="Proteomes" id="UP001213681"/>
    </source>
</evidence>
<dbReference type="Gene3D" id="1.25.40.10">
    <property type="entry name" value="Tetratricopeptide repeat domain"/>
    <property type="match status" value="1"/>
</dbReference>
<dbReference type="CDD" id="cd06466">
    <property type="entry name" value="p23_CS_SGT1_like"/>
    <property type="match status" value="1"/>
</dbReference>
<feature type="compositionally biased region" description="Basic and acidic residues" evidence="2">
    <location>
        <begin position="375"/>
        <end position="385"/>
    </location>
</feature>
<feature type="region of interest" description="Disordered" evidence="2">
    <location>
        <begin position="431"/>
        <end position="455"/>
    </location>
</feature>
<reference evidence="5" key="2">
    <citation type="journal article" date="2023" name="IMA Fungus">
        <title>Comparative genomic study of the Penicillium genus elucidates a diverse pangenome and 15 lateral gene transfer events.</title>
        <authorList>
            <person name="Petersen C."/>
            <person name="Sorensen T."/>
            <person name="Nielsen M.R."/>
            <person name="Sondergaard T.E."/>
            <person name="Sorensen J.L."/>
            <person name="Fitzpatrick D.A."/>
            <person name="Frisvad J.C."/>
            <person name="Nielsen K.L."/>
        </authorList>
    </citation>
    <scope>NUCLEOTIDE SEQUENCE</scope>
    <source>
        <strain evidence="5">IBT 16125</strain>
    </source>
</reference>
<dbReference type="GO" id="GO:0051087">
    <property type="term" value="F:protein-folding chaperone binding"/>
    <property type="evidence" value="ECO:0007669"/>
    <property type="project" value="InterPro"/>
</dbReference>
<dbReference type="SUPFAM" id="SSF48452">
    <property type="entry name" value="TPR-like"/>
    <property type="match status" value="1"/>
</dbReference>
<organism evidence="5 6">
    <name type="scientific">Penicillium daleae</name>
    <dbReference type="NCBI Taxonomy" id="63821"/>
    <lineage>
        <taxon>Eukaryota</taxon>
        <taxon>Fungi</taxon>
        <taxon>Dikarya</taxon>
        <taxon>Ascomycota</taxon>
        <taxon>Pezizomycotina</taxon>
        <taxon>Eurotiomycetes</taxon>
        <taxon>Eurotiomycetidae</taxon>
        <taxon>Eurotiales</taxon>
        <taxon>Aspergillaceae</taxon>
        <taxon>Penicillium</taxon>
    </lineage>
</organism>
<evidence type="ECO:0000256" key="2">
    <source>
        <dbReference type="SAM" id="MobiDB-lite"/>
    </source>
</evidence>
<sequence>MNAAAEGDKALAASNAPLAIQHYTRALMELPRAPSYYLQRAIARSRVKPADGGPKSREALQDAEIALSLARERGKRELILSAQMRRGVALFQLERYADAKFLFELIESKTSGEKEAQNKAEGLKAAMADGGSGSKKNGYGAELPIWMAKVRRKLGELAEGDEKNAVSVIEFPTDTRIPTEKELKAEWESLKSGKEVGAGEKAVQEKDQKDISSSGASSDQTKPETKSTEASPVVTAQKVRHEWYQSHDSVVVTLYVKGVSKDSVETELKDDSVSLQFPLPSGSGYDFTLDPLYAPIDPSTSKVSVMGTKIELVLQKKAPGQKWSALEGSASNITKLADRPAAPPAPASTGPAYPTSSRHGAKDWDKLASTLTTKKVKETKGKAETDGAGDASDAESVDSDLGGDAVDGFFKKLYAGADPDTRRAMMKSFIESQGTSLSTNWSEVGSKKMEPHPPS</sequence>
<feature type="compositionally biased region" description="Polar residues" evidence="2">
    <location>
        <begin position="431"/>
        <end position="443"/>
    </location>
</feature>
<dbReference type="Proteomes" id="UP001213681">
    <property type="component" value="Unassembled WGS sequence"/>
</dbReference>
<feature type="compositionally biased region" description="Basic and acidic residues" evidence="2">
    <location>
        <begin position="445"/>
        <end position="455"/>
    </location>
</feature>
<proteinExistence type="inferred from homology"/>
<evidence type="ECO:0000313" key="5">
    <source>
        <dbReference type="EMBL" id="KAJ5461556.1"/>
    </source>
</evidence>
<dbReference type="InterPro" id="IPR011990">
    <property type="entry name" value="TPR-like_helical_dom_sf"/>
</dbReference>
<dbReference type="Pfam" id="PF05002">
    <property type="entry name" value="SGS"/>
    <property type="match status" value="1"/>
</dbReference>
<dbReference type="GeneID" id="81596734"/>
<dbReference type="InterPro" id="IPR044563">
    <property type="entry name" value="Sgt1-like"/>
</dbReference>
<protein>
    <recommendedName>
        <fullName evidence="7">CS domain-containing protein</fullName>
    </recommendedName>
</protein>
<feature type="domain" description="CS" evidence="4">
    <location>
        <begin position="236"/>
        <end position="327"/>
    </location>
</feature>
<dbReference type="AlphaFoldDB" id="A0AAD6G6V9"/>
<evidence type="ECO:0000259" key="3">
    <source>
        <dbReference type="PROSITE" id="PS51048"/>
    </source>
</evidence>
<feature type="compositionally biased region" description="Polar residues" evidence="2">
    <location>
        <begin position="211"/>
        <end position="220"/>
    </location>
</feature>
<feature type="region of interest" description="Disordered" evidence="2">
    <location>
        <begin position="188"/>
        <end position="233"/>
    </location>
</feature>
<dbReference type="RefSeq" id="XP_056770598.1">
    <property type="nucleotide sequence ID" value="XM_056906491.1"/>
</dbReference>
<dbReference type="InterPro" id="IPR008978">
    <property type="entry name" value="HSP20-like_chaperone"/>
</dbReference>
<feature type="region of interest" description="Disordered" evidence="2">
    <location>
        <begin position="334"/>
        <end position="401"/>
    </location>
</feature>
<dbReference type="InterPro" id="IPR007052">
    <property type="entry name" value="CS_dom"/>
</dbReference>
<feature type="compositionally biased region" description="Basic and acidic residues" evidence="2">
    <location>
        <begin position="188"/>
        <end position="210"/>
    </location>
</feature>
<evidence type="ECO:0008006" key="7">
    <source>
        <dbReference type="Google" id="ProtNLM"/>
    </source>
</evidence>
<name>A0AAD6G6V9_9EURO</name>
<evidence type="ECO:0000256" key="1">
    <source>
        <dbReference type="ARBA" id="ARBA00008509"/>
    </source>
</evidence>